<feature type="transmembrane region" description="Helical" evidence="1">
    <location>
        <begin position="174"/>
        <end position="195"/>
    </location>
</feature>
<feature type="transmembrane region" description="Helical" evidence="1">
    <location>
        <begin position="348"/>
        <end position="370"/>
    </location>
</feature>
<evidence type="ECO:0000256" key="1">
    <source>
        <dbReference type="SAM" id="Phobius"/>
    </source>
</evidence>
<protein>
    <submittedName>
        <fullName evidence="2">Uncharacterized protein</fullName>
    </submittedName>
</protein>
<feature type="transmembrane region" description="Helical" evidence="1">
    <location>
        <begin position="87"/>
        <end position="108"/>
    </location>
</feature>
<dbReference type="Proteomes" id="UP000799444">
    <property type="component" value="Unassembled WGS sequence"/>
</dbReference>
<sequence>MDNTNPVTKWPFYALTVLGTMFLWGGTLLDGSMQHLLRALHGPEDYILPGTQTHLRQVFTGIYWPIDYLLDVLVIFFWEVADGSHPATSVIGIYFLGQLLCVLVNIYLDSLRNGNAKSFGFLRTTIWAMIFQMTGIGCTGAIWALSYISSSPLSKVSLNLSELQTASMAPPNRVVAIVPSLALGYICTAIFSALPSPTIISYDTKQIALVSWNVYPILVLLPHWLLSTLTSSPQSATPRRSHIRAVRVIYALSAAIGTFIHIGVVAISLSTLLFPMLFSPAYLDELHPASLALPPVSITQGRTIGDGIRSFFLWDQVFGYTSAILVALKAYEAACTAKGTGFSWRRSALGTFVASAVVGPGVACLGLGWLRDELLFGGKDEEGRQKK</sequence>
<evidence type="ECO:0000313" key="2">
    <source>
        <dbReference type="EMBL" id="KAF2726643.1"/>
    </source>
</evidence>
<reference evidence="2" key="1">
    <citation type="journal article" date="2020" name="Stud. Mycol.">
        <title>101 Dothideomycetes genomes: a test case for predicting lifestyles and emergence of pathogens.</title>
        <authorList>
            <person name="Haridas S."/>
            <person name="Albert R."/>
            <person name="Binder M."/>
            <person name="Bloem J."/>
            <person name="Labutti K."/>
            <person name="Salamov A."/>
            <person name="Andreopoulos B."/>
            <person name="Baker S."/>
            <person name="Barry K."/>
            <person name="Bills G."/>
            <person name="Bluhm B."/>
            <person name="Cannon C."/>
            <person name="Castanera R."/>
            <person name="Culley D."/>
            <person name="Daum C."/>
            <person name="Ezra D."/>
            <person name="Gonzalez J."/>
            <person name="Henrissat B."/>
            <person name="Kuo A."/>
            <person name="Liang C."/>
            <person name="Lipzen A."/>
            <person name="Lutzoni F."/>
            <person name="Magnuson J."/>
            <person name="Mondo S."/>
            <person name="Nolan M."/>
            <person name="Ohm R."/>
            <person name="Pangilinan J."/>
            <person name="Park H.-J."/>
            <person name="Ramirez L."/>
            <person name="Alfaro M."/>
            <person name="Sun H."/>
            <person name="Tritt A."/>
            <person name="Yoshinaga Y."/>
            <person name="Zwiers L.-H."/>
            <person name="Turgeon B."/>
            <person name="Goodwin S."/>
            <person name="Spatafora J."/>
            <person name="Crous P."/>
            <person name="Grigoriev I."/>
        </authorList>
    </citation>
    <scope>NUCLEOTIDE SEQUENCE</scope>
    <source>
        <strain evidence="2">CBS 125425</strain>
    </source>
</reference>
<evidence type="ECO:0000313" key="3">
    <source>
        <dbReference type="Proteomes" id="UP000799444"/>
    </source>
</evidence>
<proteinExistence type="predicted"/>
<keyword evidence="3" id="KW-1185">Reference proteome</keyword>
<organism evidence="2 3">
    <name type="scientific">Polyplosphaeria fusca</name>
    <dbReference type="NCBI Taxonomy" id="682080"/>
    <lineage>
        <taxon>Eukaryota</taxon>
        <taxon>Fungi</taxon>
        <taxon>Dikarya</taxon>
        <taxon>Ascomycota</taxon>
        <taxon>Pezizomycotina</taxon>
        <taxon>Dothideomycetes</taxon>
        <taxon>Pleosporomycetidae</taxon>
        <taxon>Pleosporales</taxon>
        <taxon>Tetraplosphaeriaceae</taxon>
        <taxon>Polyplosphaeria</taxon>
    </lineage>
</organism>
<keyword evidence="1" id="KW-1133">Transmembrane helix</keyword>
<feature type="transmembrane region" description="Helical" evidence="1">
    <location>
        <begin position="62"/>
        <end position="81"/>
    </location>
</feature>
<feature type="transmembrane region" description="Helical" evidence="1">
    <location>
        <begin position="120"/>
        <end position="145"/>
    </location>
</feature>
<keyword evidence="1" id="KW-0812">Transmembrane</keyword>
<gene>
    <name evidence="2" type="ORF">EJ04DRAFT_598620</name>
</gene>
<comment type="caution">
    <text evidence="2">The sequence shown here is derived from an EMBL/GenBank/DDBJ whole genome shotgun (WGS) entry which is preliminary data.</text>
</comment>
<feature type="transmembrane region" description="Helical" evidence="1">
    <location>
        <begin position="246"/>
        <end position="274"/>
    </location>
</feature>
<dbReference type="AlphaFoldDB" id="A0A9P4UVD0"/>
<feature type="transmembrane region" description="Helical" evidence="1">
    <location>
        <begin position="12"/>
        <end position="29"/>
    </location>
</feature>
<dbReference type="OrthoDB" id="72269at2759"/>
<name>A0A9P4UVD0_9PLEO</name>
<accession>A0A9P4UVD0</accession>
<keyword evidence="1" id="KW-0472">Membrane</keyword>
<dbReference type="EMBL" id="ML996418">
    <property type="protein sequence ID" value="KAF2726643.1"/>
    <property type="molecule type" value="Genomic_DNA"/>
</dbReference>